<dbReference type="SUPFAM" id="SSF52540">
    <property type="entry name" value="P-loop containing nucleoside triphosphate hydrolases"/>
    <property type="match status" value="1"/>
</dbReference>
<dbReference type="Proteomes" id="UP001642540">
    <property type="component" value="Unassembled WGS sequence"/>
</dbReference>
<dbReference type="PANTHER" id="PTHR19229">
    <property type="entry name" value="ATP-BINDING CASSETTE TRANSPORTER SUBFAMILY A ABCA"/>
    <property type="match status" value="1"/>
</dbReference>
<reference evidence="2 3" key="1">
    <citation type="submission" date="2024-08" db="EMBL/GenBank/DDBJ databases">
        <authorList>
            <person name="Cucini C."/>
            <person name="Frati F."/>
        </authorList>
    </citation>
    <scope>NUCLEOTIDE SEQUENCE [LARGE SCALE GENOMIC DNA]</scope>
</reference>
<evidence type="ECO:0000259" key="1">
    <source>
        <dbReference type="Pfam" id="PF23321"/>
    </source>
</evidence>
<evidence type="ECO:0000313" key="3">
    <source>
        <dbReference type="Proteomes" id="UP001642540"/>
    </source>
</evidence>
<protein>
    <recommendedName>
        <fullName evidence="1">ABCA1-4-like C-terminal R2 regulatory domain-containing protein</fullName>
    </recommendedName>
</protein>
<feature type="domain" description="ABCA1-4-like C-terminal R2 regulatory" evidence="1">
    <location>
        <begin position="443"/>
        <end position="501"/>
    </location>
</feature>
<comment type="caution">
    <text evidence="2">The sequence shown here is derived from an EMBL/GenBank/DDBJ whole genome shotgun (WGS) entry which is preliminary data.</text>
</comment>
<dbReference type="InterPro" id="IPR026082">
    <property type="entry name" value="ABCA"/>
</dbReference>
<dbReference type="Gene3D" id="3.40.50.300">
    <property type="entry name" value="P-loop containing nucleotide triphosphate hydrolases"/>
    <property type="match status" value="1"/>
</dbReference>
<dbReference type="InterPro" id="IPR056264">
    <property type="entry name" value="R2_ABCA1-4-like"/>
</dbReference>
<dbReference type="EMBL" id="CAXLJM020000072">
    <property type="protein sequence ID" value="CAL8127124.1"/>
    <property type="molecule type" value="Genomic_DNA"/>
</dbReference>
<sequence>MRDSVKRILSTANGFKQKDVPFHEDIVTEILKHYQLHHNENSIPNLGVEIFPVKETVVSSSGTSSTEVKVGVTGYFNNQPLHTPAIALALIDNILMDYVEDKIRRDAIIHKQPKYEPKGYYFQVGNHPLNYQPADLLKYYELFIDQLNAFSWVAYGVGRNALTMILVAACCVAHKIFSNSKKKRMMEKKAIEKKARKWRPVIVNEHEVRDYDVLAETAKIYRGDDSRDFTISELSGLEVLELIGSLRKIPPDTLDSLTEYYTANLGFKNEIELPISGYSHVHAKKLSVAAALLGKFEVLLLDEPLDHLDPKSRQFIISSVKRLMQDGCMVVWTAHSIEQCENICTKMSILVNGSLRCIGSLTHLRGLYEEGYTVIVRFLLDRDMIYFTSKKNIRMEHELRENDVEDDLGINVGQVKQEQRKKTLTEALGDAELALSELAPWEQDLCPFVAYFERAFPDSILVDKQPGFIHYHVNKNQAAWSVLFRKMEEAKAVAEVDSYYIACTNLDQVFFNFTRGQISFEG</sequence>
<dbReference type="Pfam" id="PF23321">
    <property type="entry name" value="R1_ABCA1"/>
    <property type="match status" value="1"/>
</dbReference>
<name>A0ABP1RE36_9HEXA</name>
<keyword evidence="3" id="KW-1185">Reference proteome</keyword>
<dbReference type="InterPro" id="IPR027417">
    <property type="entry name" value="P-loop_NTPase"/>
</dbReference>
<dbReference type="PANTHER" id="PTHR19229:SF250">
    <property type="entry name" value="ABC TRANSPORTER DOMAIN-CONTAINING PROTEIN-RELATED"/>
    <property type="match status" value="1"/>
</dbReference>
<proteinExistence type="predicted"/>
<accession>A0ABP1RE36</accession>
<organism evidence="2 3">
    <name type="scientific">Orchesella dallaii</name>
    <dbReference type="NCBI Taxonomy" id="48710"/>
    <lineage>
        <taxon>Eukaryota</taxon>
        <taxon>Metazoa</taxon>
        <taxon>Ecdysozoa</taxon>
        <taxon>Arthropoda</taxon>
        <taxon>Hexapoda</taxon>
        <taxon>Collembola</taxon>
        <taxon>Entomobryomorpha</taxon>
        <taxon>Entomobryoidea</taxon>
        <taxon>Orchesellidae</taxon>
        <taxon>Orchesellinae</taxon>
        <taxon>Orchesella</taxon>
    </lineage>
</organism>
<gene>
    <name evidence="2" type="ORF">ODALV1_LOCUS21701</name>
</gene>
<evidence type="ECO:0000313" key="2">
    <source>
        <dbReference type="EMBL" id="CAL8127124.1"/>
    </source>
</evidence>